<accession>A0A443HMV1</accession>
<reference evidence="1 2" key="1">
    <citation type="journal article" date="2018" name="Front. Microbiol.">
        <title>Genomic and genetic insights into a cosmopolitan fungus, Paecilomyces variotii (Eurotiales).</title>
        <authorList>
            <person name="Urquhart A.S."/>
            <person name="Mondo S.J."/>
            <person name="Makela M.R."/>
            <person name="Hane J.K."/>
            <person name="Wiebenga A."/>
            <person name="He G."/>
            <person name="Mihaltcheva S."/>
            <person name="Pangilinan J."/>
            <person name="Lipzen A."/>
            <person name="Barry K."/>
            <person name="de Vries R.P."/>
            <person name="Grigoriev I.V."/>
            <person name="Idnurm A."/>
        </authorList>
    </citation>
    <scope>NUCLEOTIDE SEQUENCE [LARGE SCALE GENOMIC DNA]</scope>
    <source>
        <strain evidence="1 2">CBS 101075</strain>
    </source>
</reference>
<organism evidence="1 2">
    <name type="scientific">Byssochlamys spectabilis</name>
    <name type="common">Paecilomyces variotii</name>
    <dbReference type="NCBI Taxonomy" id="264951"/>
    <lineage>
        <taxon>Eukaryota</taxon>
        <taxon>Fungi</taxon>
        <taxon>Dikarya</taxon>
        <taxon>Ascomycota</taxon>
        <taxon>Pezizomycotina</taxon>
        <taxon>Eurotiomycetes</taxon>
        <taxon>Eurotiomycetidae</taxon>
        <taxon>Eurotiales</taxon>
        <taxon>Thermoascaceae</taxon>
        <taxon>Paecilomyces</taxon>
    </lineage>
</organism>
<dbReference type="GeneID" id="39602335"/>
<dbReference type="VEuPathDB" id="FungiDB:C8Q69DRAFT_509097"/>
<comment type="caution">
    <text evidence="1">The sequence shown here is derived from an EMBL/GenBank/DDBJ whole genome shotgun (WGS) entry which is preliminary data.</text>
</comment>
<dbReference type="STRING" id="264951.A0A443HMV1"/>
<sequence>MSIDEMLERYPKIEVERAILDRDFTLHRAQTIAGLEESIHRGINTDICRQTLDQIDHIIPPQAPFYPDVPKNLDPDVIWRIGVLRYAYRNGSPAPALPGLMPEEDMRNISAVLDAYRRGELKVDTDKVTVWFAGRMVLGPCVREGLWDKIRSERQAWSEAYGESQPWVEDVTM</sequence>
<protein>
    <submittedName>
        <fullName evidence="1">Uncharacterized protein</fullName>
    </submittedName>
</protein>
<dbReference type="AlphaFoldDB" id="A0A443HMV1"/>
<dbReference type="RefSeq" id="XP_028482784.1">
    <property type="nucleotide sequence ID" value="XM_028633058.1"/>
</dbReference>
<proteinExistence type="predicted"/>
<dbReference type="Proteomes" id="UP000283841">
    <property type="component" value="Unassembled WGS sequence"/>
</dbReference>
<gene>
    <name evidence="1" type="ORF">C8Q69DRAFT_509097</name>
</gene>
<evidence type="ECO:0000313" key="1">
    <source>
        <dbReference type="EMBL" id="RWQ93139.1"/>
    </source>
</evidence>
<keyword evidence="2" id="KW-1185">Reference proteome</keyword>
<name>A0A443HMV1_BYSSP</name>
<dbReference type="EMBL" id="RCNU01000010">
    <property type="protein sequence ID" value="RWQ93139.1"/>
    <property type="molecule type" value="Genomic_DNA"/>
</dbReference>
<evidence type="ECO:0000313" key="2">
    <source>
        <dbReference type="Proteomes" id="UP000283841"/>
    </source>
</evidence>